<name>A0A847ETU8_9BACT</name>
<evidence type="ECO:0000313" key="1">
    <source>
        <dbReference type="EMBL" id="NLE30734.1"/>
    </source>
</evidence>
<dbReference type="Proteomes" id="UP000554004">
    <property type="component" value="Unassembled WGS sequence"/>
</dbReference>
<organism evidence="1 2">
    <name type="scientific">Candidatus Dojkabacteria bacterium</name>
    <dbReference type="NCBI Taxonomy" id="2099670"/>
    <lineage>
        <taxon>Bacteria</taxon>
        <taxon>Candidatus Dojkabacteria</taxon>
    </lineage>
</organism>
<proteinExistence type="predicted"/>
<reference evidence="1 2" key="1">
    <citation type="journal article" date="2020" name="Biotechnol. Biofuels">
        <title>New insights from the biogas microbiome by comprehensive genome-resolved metagenomics of nearly 1600 species originating from multiple anaerobic digesters.</title>
        <authorList>
            <person name="Campanaro S."/>
            <person name="Treu L."/>
            <person name="Rodriguez-R L.M."/>
            <person name="Kovalovszki A."/>
            <person name="Ziels R.M."/>
            <person name="Maus I."/>
            <person name="Zhu X."/>
            <person name="Kougias P.G."/>
            <person name="Basile A."/>
            <person name="Luo G."/>
            <person name="Schluter A."/>
            <person name="Konstantinidis K.T."/>
            <person name="Angelidaki I."/>
        </authorList>
    </citation>
    <scope>NUCLEOTIDE SEQUENCE [LARGE SCALE GENOMIC DNA]</scope>
    <source>
        <strain evidence="1">AS06rmzACSIP_421</strain>
    </source>
</reference>
<accession>A0A847ETU8</accession>
<evidence type="ECO:0000313" key="2">
    <source>
        <dbReference type="Proteomes" id="UP000554004"/>
    </source>
</evidence>
<dbReference type="EMBL" id="JAAZAL010000017">
    <property type="protein sequence ID" value="NLE30734.1"/>
    <property type="molecule type" value="Genomic_DNA"/>
</dbReference>
<protein>
    <submittedName>
        <fullName evidence="1">Uncharacterized protein</fullName>
    </submittedName>
</protein>
<sequence>MGQHNDPDITGKWWKESSSLLLESNGLLPKKSKTINMVNKISTVM</sequence>
<gene>
    <name evidence="1" type="ORF">GX618_00445</name>
</gene>
<dbReference type="AlphaFoldDB" id="A0A847ETU8"/>
<comment type="caution">
    <text evidence="1">The sequence shown here is derived from an EMBL/GenBank/DDBJ whole genome shotgun (WGS) entry which is preliminary data.</text>
</comment>